<dbReference type="GO" id="GO:0008270">
    <property type="term" value="F:zinc ion binding"/>
    <property type="evidence" value="ECO:0007669"/>
    <property type="project" value="UniProtKB-KW"/>
</dbReference>
<dbReference type="InterPro" id="IPR001878">
    <property type="entry name" value="Znf_CCHC"/>
</dbReference>
<dbReference type="PANTHER" id="PTHR22639:SF3">
    <property type="entry name" value="ZINC FINGER CCHC DOMAIN-CONTAINING PROTEIN 3"/>
    <property type="match status" value="1"/>
</dbReference>
<evidence type="ECO:0000313" key="4">
    <source>
        <dbReference type="EMBL" id="MBN3323676.1"/>
    </source>
</evidence>
<evidence type="ECO:0000256" key="2">
    <source>
        <dbReference type="SAM" id="SignalP"/>
    </source>
</evidence>
<feature type="non-terminal residue" evidence="4">
    <location>
        <position position="1"/>
    </location>
</feature>
<dbReference type="SUPFAM" id="SSF57756">
    <property type="entry name" value="Retrovirus zinc finger-like domains"/>
    <property type="match status" value="1"/>
</dbReference>
<evidence type="ECO:0000256" key="1">
    <source>
        <dbReference type="PROSITE-ProRule" id="PRU00047"/>
    </source>
</evidence>
<keyword evidence="1" id="KW-0479">Metal-binding</keyword>
<feature type="non-terminal residue" evidence="4">
    <location>
        <position position="228"/>
    </location>
</feature>
<feature type="signal peptide" evidence="2">
    <location>
        <begin position="1"/>
        <end position="19"/>
    </location>
</feature>
<comment type="caution">
    <text evidence="4">The sequence shown here is derived from an EMBL/GenBank/DDBJ whole genome shotgun (WGS) entry which is preliminary data.</text>
</comment>
<gene>
    <name evidence="4" type="primary">Zcchc3_68</name>
    <name evidence="4" type="ORF">GTO95_0017781</name>
</gene>
<dbReference type="PROSITE" id="PS50158">
    <property type="entry name" value="ZF_CCHC"/>
    <property type="match status" value="2"/>
</dbReference>
<feature type="chain" id="PRO_5035192403" evidence="2">
    <location>
        <begin position="20"/>
        <end position="228"/>
    </location>
</feature>
<keyword evidence="1" id="KW-0862">Zinc</keyword>
<dbReference type="GO" id="GO:0002218">
    <property type="term" value="P:activation of innate immune response"/>
    <property type="evidence" value="ECO:0007669"/>
    <property type="project" value="InterPro"/>
</dbReference>
<protein>
    <submittedName>
        <fullName evidence="4">ZCHC3 protein</fullName>
    </submittedName>
</protein>
<sequence>MLYVLSFWITSSWTVCSSAEKCYRRNLALNLGTWISSSLSQVRKHVRLYLPPTLYLNNVWRCLRQKEGKFLPLTDLQPLTQRERKTVHVVMFLELATTEDIRTWLNQYCTVHHGTEVRDVDGTKTGARKFEVRLLLDNVNGGLRHLPSTIRLGACNGYVFYVGQPKVCRRCGAVGHLASSCTVKCWKTCGKQGHLASDCLMPPKCNLCGSEGHVFKDCPHAYANKLKM</sequence>
<proteinExistence type="predicted"/>
<evidence type="ECO:0000313" key="5">
    <source>
        <dbReference type="Proteomes" id="UP000736164"/>
    </source>
</evidence>
<dbReference type="Pfam" id="PF23058">
    <property type="entry name" value="RBD_ZCCHC3_2nd"/>
    <property type="match status" value="1"/>
</dbReference>
<accession>A0A8J7P3B2</accession>
<dbReference type="EMBL" id="JAAWVO010066843">
    <property type="protein sequence ID" value="MBN3323676.1"/>
    <property type="molecule type" value="Genomic_DNA"/>
</dbReference>
<dbReference type="AlphaFoldDB" id="A0A8J7P3B2"/>
<dbReference type="Pfam" id="PF00098">
    <property type="entry name" value="zf-CCHC"/>
    <property type="match status" value="2"/>
</dbReference>
<dbReference type="PANTHER" id="PTHR22639">
    <property type="entry name" value="GAG-RELATED PROTEIN"/>
    <property type="match status" value="1"/>
</dbReference>
<name>A0A8J7P3B2_ATRSP</name>
<feature type="domain" description="CCHC-type" evidence="3">
    <location>
        <begin position="168"/>
        <end position="181"/>
    </location>
</feature>
<dbReference type="GO" id="GO:0003723">
    <property type="term" value="F:RNA binding"/>
    <property type="evidence" value="ECO:0007669"/>
    <property type="project" value="InterPro"/>
</dbReference>
<keyword evidence="1" id="KW-0863">Zinc-finger</keyword>
<reference evidence="4" key="1">
    <citation type="journal article" date="2021" name="Cell">
        <title>Tracing the genetic footprints of vertebrate landing in non-teleost ray-finned fishes.</title>
        <authorList>
            <person name="Bi X."/>
            <person name="Wang K."/>
            <person name="Yang L."/>
            <person name="Pan H."/>
            <person name="Jiang H."/>
            <person name="Wei Q."/>
            <person name="Fang M."/>
            <person name="Yu H."/>
            <person name="Zhu C."/>
            <person name="Cai Y."/>
            <person name="He Y."/>
            <person name="Gan X."/>
            <person name="Zeng H."/>
            <person name="Yu D."/>
            <person name="Zhu Y."/>
            <person name="Jiang H."/>
            <person name="Qiu Q."/>
            <person name="Yang H."/>
            <person name="Zhang Y.E."/>
            <person name="Wang W."/>
            <person name="Zhu M."/>
            <person name="He S."/>
            <person name="Zhang G."/>
        </authorList>
    </citation>
    <scope>NUCLEOTIDE SEQUENCE</scope>
    <source>
        <strain evidence="4">Allg_001</strain>
    </source>
</reference>
<keyword evidence="2" id="KW-0732">Signal</keyword>
<dbReference type="Proteomes" id="UP000736164">
    <property type="component" value="Unassembled WGS sequence"/>
</dbReference>
<feature type="domain" description="CCHC-type" evidence="3">
    <location>
        <begin position="204"/>
        <end position="219"/>
    </location>
</feature>
<dbReference type="SMART" id="SM00343">
    <property type="entry name" value="ZnF_C2HC"/>
    <property type="match status" value="3"/>
</dbReference>
<dbReference type="InterPro" id="IPR057811">
    <property type="entry name" value="RBD_ZCCHC3_2nd"/>
</dbReference>
<dbReference type="GO" id="GO:0003690">
    <property type="term" value="F:double-stranded DNA binding"/>
    <property type="evidence" value="ECO:0007669"/>
    <property type="project" value="InterPro"/>
</dbReference>
<evidence type="ECO:0000259" key="3">
    <source>
        <dbReference type="PROSITE" id="PS50158"/>
    </source>
</evidence>
<dbReference type="InterPro" id="IPR036875">
    <property type="entry name" value="Znf_CCHC_sf"/>
</dbReference>
<dbReference type="Gene3D" id="4.10.60.10">
    <property type="entry name" value="Zinc finger, CCHC-type"/>
    <property type="match status" value="1"/>
</dbReference>
<dbReference type="InterPro" id="IPR042509">
    <property type="entry name" value="ZCCHC3"/>
</dbReference>
<organism evidence="4 5">
    <name type="scientific">Atractosteus spatula</name>
    <name type="common">Alligator gar</name>
    <name type="synonym">Lepisosteus spatula</name>
    <dbReference type="NCBI Taxonomy" id="7917"/>
    <lineage>
        <taxon>Eukaryota</taxon>
        <taxon>Metazoa</taxon>
        <taxon>Chordata</taxon>
        <taxon>Craniata</taxon>
        <taxon>Vertebrata</taxon>
        <taxon>Euteleostomi</taxon>
        <taxon>Actinopterygii</taxon>
        <taxon>Neopterygii</taxon>
        <taxon>Holostei</taxon>
        <taxon>Semionotiformes</taxon>
        <taxon>Lepisosteidae</taxon>
        <taxon>Atractosteus</taxon>
    </lineage>
</organism>
<keyword evidence="5" id="KW-1185">Reference proteome</keyword>